<dbReference type="PROSITE" id="PS51194">
    <property type="entry name" value="HELICASE_CTER"/>
    <property type="match status" value="1"/>
</dbReference>
<dbReference type="PIRSF" id="PIRSF005496">
    <property type="entry name" value="ATP_hel_hrpB"/>
    <property type="match status" value="1"/>
</dbReference>
<organism evidence="8 9">
    <name type="scientific">Ancylobacter tetraedralis</name>
    <dbReference type="NCBI Taxonomy" id="217068"/>
    <lineage>
        <taxon>Bacteria</taxon>
        <taxon>Pseudomonadati</taxon>
        <taxon>Pseudomonadota</taxon>
        <taxon>Alphaproteobacteria</taxon>
        <taxon>Hyphomicrobiales</taxon>
        <taxon>Xanthobacteraceae</taxon>
        <taxon>Ancylobacter</taxon>
    </lineage>
</organism>
<dbReference type="PANTHER" id="PTHR43519:SF1">
    <property type="entry name" value="ATP-DEPENDENT RNA HELICASE HRPB"/>
    <property type="match status" value="1"/>
</dbReference>
<dbReference type="FunFam" id="3.40.50.300:FF:002125">
    <property type="entry name" value="ATP-dependent helicase HrpB"/>
    <property type="match status" value="1"/>
</dbReference>
<comment type="caution">
    <text evidence="8">The sequence shown here is derived from an EMBL/GenBank/DDBJ whole genome shotgun (WGS) entry which is preliminary data.</text>
</comment>
<reference evidence="8 9" key="1">
    <citation type="submission" date="2020-08" db="EMBL/GenBank/DDBJ databases">
        <title>Genomic Encyclopedia of Type Strains, Phase IV (KMG-IV): sequencing the most valuable type-strain genomes for metagenomic binning, comparative biology and taxonomic classification.</title>
        <authorList>
            <person name="Goeker M."/>
        </authorList>
    </citation>
    <scope>NUCLEOTIDE SEQUENCE [LARGE SCALE GENOMIC DNA]</scope>
    <source>
        <strain evidence="8 9">DSM 5895</strain>
    </source>
</reference>
<feature type="domain" description="Helicase C-terminal" evidence="7">
    <location>
        <begin position="219"/>
        <end position="385"/>
    </location>
</feature>
<proteinExistence type="predicted"/>
<evidence type="ECO:0000313" key="9">
    <source>
        <dbReference type="Proteomes" id="UP000533469"/>
    </source>
</evidence>
<evidence type="ECO:0000256" key="1">
    <source>
        <dbReference type="ARBA" id="ARBA00022741"/>
    </source>
</evidence>
<evidence type="ECO:0000313" key="8">
    <source>
        <dbReference type="EMBL" id="MBB3773152.1"/>
    </source>
</evidence>
<keyword evidence="2 8" id="KW-0378">Hydrolase</keyword>
<evidence type="ECO:0000256" key="2">
    <source>
        <dbReference type="ARBA" id="ARBA00022801"/>
    </source>
</evidence>
<dbReference type="SMART" id="SM00490">
    <property type="entry name" value="HELICc"/>
    <property type="match status" value="1"/>
</dbReference>
<accession>A0A839ZEW8</accession>
<dbReference type="SMART" id="SM00847">
    <property type="entry name" value="HA2"/>
    <property type="match status" value="1"/>
</dbReference>
<dbReference type="PANTHER" id="PTHR43519">
    <property type="entry name" value="ATP-DEPENDENT RNA HELICASE HRPB"/>
    <property type="match status" value="1"/>
</dbReference>
<dbReference type="SUPFAM" id="SSF52540">
    <property type="entry name" value="P-loop containing nucleoside triphosphate hydrolases"/>
    <property type="match status" value="1"/>
</dbReference>
<dbReference type="InterPro" id="IPR048333">
    <property type="entry name" value="HA2_WH"/>
</dbReference>
<dbReference type="EMBL" id="JACICD010000008">
    <property type="protein sequence ID" value="MBB3773152.1"/>
    <property type="molecule type" value="Genomic_DNA"/>
</dbReference>
<evidence type="ECO:0000256" key="4">
    <source>
        <dbReference type="ARBA" id="ARBA00022840"/>
    </source>
</evidence>
<name>A0A839ZEW8_9HYPH</name>
<dbReference type="Gene3D" id="1.20.120.1080">
    <property type="match status" value="1"/>
</dbReference>
<dbReference type="InterPro" id="IPR014001">
    <property type="entry name" value="Helicase_ATP-bd"/>
</dbReference>
<dbReference type="Pfam" id="PF00271">
    <property type="entry name" value="Helicase_C"/>
    <property type="match status" value="1"/>
</dbReference>
<protein>
    <submittedName>
        <fullName evidence="8">ATP-dependent helicase HrpB</fullName>
        <ecNumber evidence="8">3.6.4.13</ecNumber>
    </submittedName>
</protein>
<dbReference type="GO" id="GO:0003676">
    <property type="term" value="F:nucleic acid binding"/>
    <property type="evidence" value="ECO:0007669"/>
    <property type="project" value="InterPro"/>
</dbReference>
<dbReference type="GO" id="GO:0005524">
    <property type="term" value="F:ATP binding"/>
    <property type="evidence" value="ECO:0007669"/>
    <property type="project" value="UniProtKB-KW"/>
</dbReference>
<dbReference type="InterPro" id="IPR010225">
    <property type="entry name" value="HrpB"/>
</dbReference>
<keyword evidence="9" id="KW-1185">Reference proteome</keyword>
<feature type="region of interest" description="Disordered" evidence="5">
    <location>
        <begin position="816"/>
        <end position="839"/>
    </location>
</feature>
<evidence type="ECO:0000259" key="7">
    <source>
        <dbReference type="PROSITE" id="PS51194"/>
    </source>
</evidence>
<keyword evidence="3 8" id="KW-0347">Helicase</keyword>
<dbReference type="Pfam" id="PF08482">
    <property type="entry name" value="HrpB_C"/>
    <property type="match status" value="1"/>
</dbReference>
<dbReference type="AlphaFoldDB" id="A0A839ZEW8"/>
<evidence type="ECO:0000259" key="6">
    <source>
        <dbReference type="PROSITE" id="PS51192"/>
    </source>
</evidence>
<dbReference type="Gene3D" id="3.40.50.300">
    <property type="entry name" value="P-loop containing nucleotide triphosphate hydrolases"/>
    <property type="match status" value="2"/>
</dbReference>
<dbReference type="InterPro" id="IPR049614">
    <property type="entry name" value="HrpB_DEXH"/>
</dbReference>
<dbReference type="InterPro" id="IPR013689">
    <property type="entry name" value="RNA_helicase_ATP-dep_HrpB_C"/>
</dbReference>
<sequence length="839" mass="89603">MVRRAGYPVAMSAPSPSSLPIDDALPALTAALRAGSSAVLVAPPGAGKTTRVPLALLEEPWVAGRKILVLEPRRIAARAAAERMALSLGEKAGERVGYRARFGSKIGRHTRIEVITEGIFTRMMLDDPELSDVAGVLFDEFHERSLDADLGLALALDCQSALREDLRLLVMSATLDGARVAALLNGAPVIESLGRAYPVETRYLGRDPREPIERQMAGAIQRALAAAPGSILAFLPGAAEIRRTERALREGVRDPAVDIAPLYGALPPAEQDRAIAPAAPGRRKVVLATSIAETSLTIEGVRLVVDSGLARVPRFEPDVGLTRLETVRVSRAGADQRRGRAGRTEPGLCWRLWSEPETASLPAFATPEILAADLSRLMLDLAMWGVRDPATLSFLDPPPAAAVSEAKALLVALGALDTDGQVSERGRAMGRLPLEPRLARMVIDGARRGAGEVAALIAAIVSERGLGGDAPDLLHRLDDLRRDRSRRADEARRLAGRWAEEGERAAGRLPGRAGADMPSPAVLLALAFPDRLARGRGDGSRFVLANGRGARLDPTSPLARARFLSVAELTGTADEARILLAAELDEAELEAEFGMAITEGTETGFDAASGALRARRVRRLGSLVLAERTAPVTVGPEAARALADAAAARGLERLPWSDPQRQLLDRVRFLHASAPGIWPDLSAGTLTATVEAWLAPALEGLTALGQIDADRLGRALAGLLPWELARRLEEDAPTHFEVPTGSRLPIDYASEGGPTLAVRVQELFGLTTHPAIAGGRVPLTLALLSPAHRPIQLTRNLPAFWSGSWRDVRADMRGRYPRHPWPEDPAAAEPTRRAKPRGS</sequence>
<feature type="domain" description="Helicase ATP-binding" evidence="6">
    <location>
        <begin position="29"/>
        <end position="193"/>
    </location>
</feature>
<evidence type="ECO:0000256" key="3">
    <source>
        <dbReference type="ARBA" id="ARBA00022806"/>
    </source>
</evidence>
<dbReference type="InterPro" id="IPR011545">
    <property type="entry name" value="DEAD/DEAH_box_helicase_dom"/>
</dbReference>
<dbReference type="NCBIfam" id="TIGR01970">
    <property type="entry name" value="DEAH_box_HrpB"/>
    <property type="match status" value="1"/>
</dbReference>
<dbReference type="CDD" id="cd17990">
    <property type="entry name" value="DEXHc_HrpB"/>
    <property type="match status" value="1"/>
</dbReference>
<evidence type="ECO:0000256" key="5">
    <source>
        <dbReference type="SAM" id="MobiDB-lite"/>
    </source>
</evidence>
<keyword evidence="1" id="KW-0547">Nucleotide-binding</keyword>
<dbReference type="GO" id="GO:0016787">
    <property type="term" value="F:hydrolase activity"/>
    <property type="evidence" value="ECO:0007669"/>
    <property type="project" value="UniProtKB-KW"/>
</dbReference>
<dbReference type="CDD" id="cd18791">
    <property type="entry name" value="SF2_C_RHA"/>
    <property type="match status" value="1"/>
</dbReference>
<dbReference type="Pfam" id="PF04408">
    <property type="entry name" value="WHD_HA2"/>
    <property type="match status" value="1"/>
</dbReference>
<dbReference type="InterPro" id="IPR007502">
    <property type="entry name" value="Helicase-assoc_dom"/>
</dbReference>
<dbReference type="RefSeq" id="WP_246340273.1">
    <property type="nucleotide sequence ID" value="NZ_JACICD010000008.1"/>
</dbReference>
<dbReference type="EC" id="3.6.4.13" evidence="8"/>
<dbReference type="InterPro" id="IPR027417">
    <property type="entry name" value="P-loop_NTPase"/>
</dbReference>
<dbReference type="SMART" id="SM00487">
    <property type="entry name" value="DEXDc"/>
    <property type="match status" value="1"/>
</dbReference>
<dbReference type="PROSITE" id="PS51192">
    <property type="entry name" value="HELICASE_ATP_BIND_1"/>
    <property type="match status" value="1"/>
</dbReference>
<keyword evidence="4" id="KW-0067">ATP-binding</keyword>
<dbReference type="Pfam" id="PF00270">
    <property type="entry name" value="DEAD"/>
    <property type="match status" value="1"/>
</dbReference>
<dbReference type="Proteomes" id="UP000533469">
    <property type="component" value="Unassembled WGS sequence"/>
</dbReference>
<gene>
    <name evidence="8" type="ORF">FHS55_003783</name>
</gene>
<dbReference type="GO" id="GO:0003724">
    <property type="term" value="F:RNA helicase activity"/>
    <property type="evidence" value="ECO:0007669"/>
    <property type="project" value="UniProtKB-EC"/>
</dbReference>
<dbReference type="InterPro" id="IPR001650">
    <property type="entry name" value="Helicase_C-like"/>
</dbReference>